<evidence type="ECO:0000256" key="10">
    <source>
        <dbReference type="ARBA" id="ARBA00037471"/>
    </source>
</evidence>
<feature type="DNA-binding region" description="OmpR/PhoB-type" evidence="13">
    <location>
        <begin position="125"/>
        <end position="222"/>
    </location>
</feature>
<keyword evidence="6" id="KW-0843">Virulence</keyword>
<dbReference type="InterPro" id="IPR039420">
    <property type="entry name" value="WalR-like"/>
</dbReference>
<evidence type="ECO:0000313" key="17">
    <source>
        <dbReference type="Proteomes" id="UP001500340"/>
    </source>
</evidence>
<keyword evidence="5" id="KW-0805">Transcription regulation</keyword>
<feature type="modified residue" description="4-aspartylphosphate" evidence="12">
    <location>
        <position position="52"/>
    </location>
</feature>
<comment type="caution">
    <text evidence="16">The sequence shown here is derived from an EMBL/GenBank/DDBJ whole genome shotgun (WGS) entry which is preliminary data.</text>
</comment>
<dbReference type="SMART" id="SM00862">
    <property type="entry name" value="Trans_reg_C"/>
    <property type="match status" value="1"/>
</dbReference>
<comment type="function">
    <text evidence="10">Member of the two-component regulatory system HssS/HssR involved in intracellular heme homeostasis and tempering of staphylococcal virulence. Phosphorylated HssR binds to a direct repeat sequence within hrtAB promoter and activates the expression of hrtAB, an efflux pump, in response to extracellular heme, hemin, hemoglobin or blood.</text>
</comment>
<keyword evidence="7 13" id="KW-0238">DNA-binding</keyword>
<feature type="domain" description="OmpR/PhoB-type" evidence="15">
    <location>
        <begin position="125"/>
        <end position="222"/>
    </location>
</feature>
<evidence type="ECO:0000256" key="12">
    <source>
        <dbReference type="PROSITE-ProRule" id="PRU00169"/>
    </source>
</evidence>
<evidence type="ECO:0000256" key="11">
    <source>
        <dbReference type="ARBA" id="ARBA00039976"/>
    </source>
</evidence>
<keyword evidence="9" id="KW-0804">Transcription</keyword>
<gene>
    <name evidence="16" type="ORF">GCM10008933_22780</name>
</gene>
<evidence type="ECO:0000256" key="7">
    <source>
        <dbReference type="ARBA" id="ARBA00023125"/>
    </source>
</evidence>
<evidence type="ECO:0000256" key="3">
    <source>
        <dbReference type="ARBA" id="ARBA00022553"/>
    </source>
</evidence>
<dbReference type="InterPro" id="IPR036388">
    <property type="entry name" value="WH-like_DNA-bd_sf"/>
</dbReference>
<keyword evidence="17" id="KW-1185">Reference proteome</keyword>
<dbReference type="CDD" id="cd00383">
    <property type="entry name" value="trans_reg_C"/>
    <property type="match status" value="1"/>
</dbReference>
<comment type="subcellular location">
    <subcellularLocation>
        <location evidence="1">Cytoplasm</location>
    </subcellularLocation>
</comment>
<keyword evidence="3 12" id="KW-0597">Phosphoprotein</keyword>
<dbReference type="PANTHER" id="PTHR48111">
    <property type="entry name" value="REGULATOR OF RPOS"/>
    <property type="match status" value="1"/>
</dbReference>
<dbReference type="InterPro" id="IPR001789">
    <property type="entry name" value="Sig_transdc_resp-reg_receiver"/>
</dbReference>
<dbReference type="PROSITE" id="PS51755">
    <property type="entry name" value="OMPR_PHOB"/>
    <property type="match status" value="1"/>
</dbReference>
<dbReference type="SUPFAM" id="SSF52172">
    <property type="entry name" value="CheY-like"/>
    <property type="match status" value="1"/>
</dbReference>
<dbReference type="EMBL" id="BAAACX010000009">
    <property type="protein sequence ID" value="GAA0391305.1"/>
    <property type="molecule type" value="Genomic_DNA"/>
</dbReference>
<organism evidence="16 17">
    <name type="scientific">Paenibacillus motobuensis</name>
    <dbReference type="NCBI Taxonomy" id="295324"/>
    <lineage>
        <taxon>Bacteria</taxon>
        <taxon>Bacillati</taxon>
        <taxon>Bacillota</taxon>
        <taxon>Bacilli</taxon>
        <taxon>Bacillales</taxon>
        <taxon>Paenibacillaceae</taxon>
        <taxon>Paenibacillus</taxon>
    </lineage>
</organism>
<accession>A0ABN0YCX1</accession>
<dbReference type="InterPro" id="IPR011006">
    <property type="entry name" value="CheY-like_superfamily"/>
</dbReference>
<evidence type="ECO:0000313" key="16">
    <source>
        <dbReference type="EMBL" id="GAA0391305.1"/>
    </source>
</evidence>
<dbReference type="PROSITE" id="PS50110">
    <property type="entry name" value="RESPONSE_REGULATORY"/>
    <property type="match status" value="1"/>
</dbReference>
<evidence type="ECO:0000259" key="15">
    <source>
        <dbReference type="PROSITE" id="PS51755"/>
    </source>
</evidence>
<keyword evidence="2" id="KW-0963">Cytoplasm</keyword>
<evidence type="ECO:0000256" key="8">
    <source>
        <dbReference type="ARBA" id="ARBA00023159"/>
    </source>
</evidence>
<evidence type="ECO:0000256" key="2">
    <source>
        <dbReference type="ARBA" id="ARBA00022490"/>
    </source>
</evidence>
<evidence type="ECO:0000256" key="1">
    <source>
        <dbReference type="ARBA" id="ARBA00004496"/>
    </source>
</evidence>
<evidence type="ECO:0000256" key="5">
    <source>
        <dbReference type="ARBA" id="ARBA00023015"/>
    </source>
</evidence>
<protein>
    <recommendedName>
        <fullName evidence="11">Heme response regulator HssR</fullName>
    </recommendedName>
</protein>
<keyword evidence="8" id="KW-0010">Activator</keyword>
<sequence>MLKILVVEDDTNTRKLMCAVLKQNGFETYWAEDGIIALHLMEQQRFDLVVLDLMMPNMDGYELTRQLRLSWENLPILMVTAKQEPKDKRKGFLVGTDDYMTKPVDEQEMILRIKALLRRAKIASEHKLTVDKVVLDYDALTVSREDEVITLPQKEFYLLFKLLSYPNMIFTRLQLMDEIWGMESETDDHTLNVHINRLRDRFRDWSEFEIVTVRGLGYKAVKKT</sequence>
<evidence type="ECO:0000256" key="9">
    <source>
        <dbReference type="ARBA" id="ARBA00023163"/>
    </source>
</evidence>
<dbReference type="Pfam" id="PF00072">
    <property type="entry name" value="Response_reg"/>
    <property type="match status" value="1"/>
</dbReference>
<name>A0ABN0YCX1_9BACL</name>
<dbReference type="Gene3D" id="3.40.50.2300">
    <property type="match status" value="1"/>
</dbReference>
<dbReference type="CDD" id="cd17574">
    <property type="entry name" value="REC_OmpR"/>
    <property type="match status" value="1"/>
</dbReference>
<evidence type="ECO:0000256" key="4">
    <source>
        <dbReference type="ARBA" id="ARBA00023012"/>
    </source>
</evidence>
<dbReference type="RefSeq" id="WP_343861075.1">
    <property type="nucleotide sequence ID" value="NZ_BAAACX010000009.1"/>
</dbReference>
<dbReference type="Proteomes" id="UP001500340">
    <property type="component" value="Unassembled WGS sequence"/>
</dbReference>
<evidence type="ECO:0000256" key="13">
    <source>
        <dbReference type="PROSITE-ProRule" id="PRU01091"/>
    </source>
</evidence>
<dbReference type="PANTHER" id="PTHR48111:SF49">
    <property type="entry name" value="HEME RESPONSE REGULATOR HSSR"/>
    <property type="match status" value="1"/>
</dbReference>
<reference evidence="16 17" key="1">
    <citation type="journal article" date="2019" name="Int. J. Syst. Evol. Microbiol.">
        <title>The Global Catalogue of Microorganisms (GCM) 10K type strain sequencing project: providing services to taxonomists for standard genome sequencing and annotation.</title>
        <authorList>
            <consortium name="The Broad Institute Genomics Platform"/>
            <consortium name="The Broad Institute Genome Sequencing Center for Infectious Disease"/>
            <person name="Wu L."/>
            <person name="Ma J."/>
        </authorList>
    </citation>
    <scope>NUCLEOTIDE SEQUENCE [LARGE SCALE GENOMIC DNA]</scope>
    <source>
        <strain evidence="16 17">JCM 12774</strain>
    </source>
</reference>
<dbReference type="Gene3D" id="1.10.10.10">
    <property type="entry name" value="Winged helix-like DNA-binding domain superfamily/Winged helix DNA-binding domain"/>
    <property type="match status" value="1"/>
</dbReference>
<feature type="domain" description="Response regulatory" evidence="14">
    <location>
        <begin position="3"/>
        <end position="117"/>
    </location>
</feature>
<dbReference type="InterPro" id="IPR001867">
    <property type="entry name" value="OmpR/PhoB-type_DNA-bd"/>
</dbReference>
<dbReference type="Pfam" id="PF00486">
    <property type="entry name" value="Trans_reg_C"/>
    <property type="match status" value="1"/>
</dbReference>
<evidence type="ECO:0000256" key="6">
    <source>
        <dbReference type="ARBA" id="ARBA00023026"/>
    </source>
</evidence>
<evidence type="ECO:0000259" key="14">
    <source>
        <dbReference type="PROSITE" id="PS50110"/>
    </source>
</evidence>
<keyword evidence="4" id="KW-0902">Two-component regulatory system</keyword>
<dbReference type="SMART" id="SM00448">
    <property type="entry name" value="REC"/>
    <property type="match status" value="1"/>
</dbReference>
<proteinExistence type="predicted"/>